<dbReference type="EMBL" id="JBEAFC010000013">
    <property type="protein sequence ID" value="KAL1534047.1"/>
    <property type="molecule type" value="Genomic_DNA"/>
</dbReference>
<dbReference type="AlphaFoldDB" id="A0ABD1FQW1"/>
<reference evidence="1 2" key="1">
    <citation type="submission" date="2024-06" db="EMBL/GenBank/DDBJ databases">
        <title>A chromosome level genome sequence of Diviner's sage (Salvia divinorum).</title>
        <authorList>
            <person name="Ford S.A."/>
            <person name="Ro D.-K."/>
            <person name="Ness R.W."/>
            <person name="Phillips M.A."/>
        </authorList>
    </citation>
    <scope>NUCLEOTIDE SEQUENCE [LARGE SCALE GENOMIC DNA]</scope>
    <source>
        <strain evidence="1">SAF-2024a</strain>
        <tissue evidence="1">Leaf</tissue>
    </source>
</reference>
<evidence type="ECO:0000313" key="2">
    <source>
        <dbReference type="Proteomes" id="UP001567538"/>
    </source>
</evidence>
<keyword evidence="2" id="KW-1185">Reference proteome</keyword>
<organism evidence="1 2">
    <name type="scientific">Salvia divinorum</name>
    <name type="common">Maria pastora</name>
    <name type="synonym">Diviner's sage</name>
    <dbReference type="NCBI Taxonomy" id="28513"/>
    <lineage>
        <taxon>Eukaryota</taxon>
        <taxon>Viridiplantae</taxon>
        <taxon>Streptophyta</taxon>
        <taxon>Embryophyta</taxon>
        <taxon>Tracheophyta</taxon>
        <taxon>Spermatophyta</taxon>
        <taxon>Magnoliopsida</taxon>
        <taxon>eudicotyledons</taxon>
        <taxon>Gunneridae</taxon>
        <taxon>Pentapetalae</taxon>
        <taxon>asterids</taxon>
        <taxon>lamiids</taxon>
        <taxon>Lamiales</taxon>
        <taxon>Lamiaceae</taxon>
        <taxon>Nepetoideae</taxon>
        <taxon>Mentheae</taxon>
        <taxon>Salviinae</taxon>
        <taxon>Salvia</taxon>
        <taxon>Salvia subgen. Calosphace</taxon>
    </lineage>
</organism>
<proteinExistence type="predicted"/>
<accession>A0ABD1FQW1</accession>
<dbReference type="Proteomes" id="UP001567538">
    <property type="component" value="Unassembled WGS sequence"/>
</dbReference>
<comment type="caution">
    <text evidence="1">The sequence shown here is derived from an EMBL/GenBank/DDBJ whole genome shotgun (WGS) entry which is preliminary data.</text>
</comment>
<name>A0ABD1FQW1_SALDI</name>
<sequence length="72" mass="7401">MTFIELGDIPLINQTTEEDETGKAACLGGSFRLVDENGHALGLGVVAKQRVSAFGSDYGGTLAVDASDKGGE</sequence>
<gene>
    <name evidence="1" type="ORF">AAHA92_31450</name>
</gene>
<evidence type="ECO:0000313" key="1">
    <source>
        <dbReference type="EMBL" id="KAL1534047.1"/>
    </source>
</evidence>
<protein>
    <submittedName>
        <fullName evidence="1">Uncharacterized protein</fullName>
    </submittedName>
</protein>